<comment type="caution">
    <text evidence="2">The sequence shown here is derived from an EMBL/GenBank/DDBJ whole genome shotgun (WGS) entry which is preliminary data.</text>
</comment>
<keyword evidence="3" id="KW-1185">Reference proteome</keyword>
<keyword evidence="1" id="KW-0472">Membrane</keyword>
<keyword evidence="1" id="KW-1133">Transmembrane helix</keyword>
<reference evidence="2 3" key="1">
    <citation type="submission" date="2019-07" db="EMBL/GenBank/DDBJ databases">
        <title>Allobacillus sp. nov. SKP isolated from shrimp paste of Euphausiacea.</title>
        <authorList>
            <person name="Kanchanasin P."/>
            <person name="Tanasupawat S."/>
            <person name="Shi W."/>
            <person name="Wu L."/>
            <person name="Ma J."/>
        </authorList>
    </citation>
    <scope>NUCLEOTIDE SEQUENCE [LARGE SCALE GENOMIC DNA]</scope>
    <source>
        <strain evidence="2 3">SKP4-8</strain>
    </source>
</reference>
<organism evidence="2 3">
    <name type="scientific">Allobacillus salarius</name>
    <dbReference type="NCBI Taxonomy" id="1955272"/>
    <lineage>
        <taxon>Bacteria</taxon>
        <taxon>Bacillati</taxon>
        <taxon>Bacillota</taxon>
        <taxon>Bacilli</taxon>
        <taxon>Bacillales</taxon>
        <taxon>Bacillaceae</taxon>
        <taxon>Allobacillus</taxon>
    </lineage>
</organism>
<dbReference type="AlphaFoldDB" id="A0A556PP91"/>
<accession>A0A556PP91</accession>
<sequence length="85" mass="9865">MVVTLVILIALVSIAALVATWMIGKKYEEQEQQRLRENNATFRDELERSWEYEKTALNRNIPNLTFIYIAFFAIVILAGIILYVT</sequence>
<dbReference type="Proteomes" id="UP000316425">
    <property type="component" value="Unassembled WGS sequence"/>
</dbReference>
<evidence type="ECO:0000256" key="1">
    <source>
        <dbReference type="SAM" id="Phobius"/>
    </source>
</evidence>
<dbReference type="OrthoDB" id="2706947at2"/>
<feature type="transmembrane region" description="Helical" evidence="1">
    <location>
        <begin position="6"/>
        <end position="24"/>
    </location>
</feature>
<dbReference type="RefSeq" id="WP_144088211.1">
    <property type="nucleotide sequence ID" value="NZ_VMHE01000005.1"/>
</dbReference>
<evidence type="ECO:0000313" key="2">
    <source>
        <dbReference type="EMBL" id="TSJ66212.1"/>
    </source>
</evidence>
<protein>
    <submittedName>
        <fullName evidence="2">DUF945 domain-containing protein</fullName>
    </submittedName>
</protein>
<proteinExistence type="predicted"/>
<gene>
    <name evidence="2" type="ORF">FPQ13_04900</name>
</gene>
<dbReference type="EMBL" id="VMHE01000005">
    <property type="protein sequence ID" value="TSJ66212.1"/>
    <property type="molecule type" value="Genomic_DNA"/>
</dbReference>
<evidence type="ECO:0000313" key="3">
    <source>
        <dbReference type="Proteomes" id="UP000316425"/>
    </source>
</evidence>
<feature type="transmembrane region" description="Helical" evidence="1">
    <location>
        <begin position="64"/>
        <end position="84"/>
    </location>
</feature>
<name>A0A556PP91_9BACI</name>
<keyword evidence="1" id="KW-0812">Transmembrane</keyword>